<feature type="domain" description="Fe-containing alcohol dehydrogenase-like C-terminal" evidence="6">
    <location>
        <begin position="187"/>
        <end position="384"/>
    </location>
</feature>
<comment type="similarity">
    <text evidence="2">Belongs to the iron-containing alcohol dehydrogenase family.</text>
</comment>
<evidence type="ECO:0000256" key="1">
    <source>
        <dbReference type="ARBA" id="ARBA00001962"/>
    </source>
</evidence>
<dbReference type="PROSITE" id="PS00913">
    <property type="entry name" value="ADH_IRON_1"/>
    <property type="match status" value="1"/>
</dbReference>
<comment type="caution">
    <text evidence="7">The sequence shown here is derived from an EMBL/GenBank/DDBJ whole genome shotgun (WGS) entry which is preliminary data.</text>
</comment>
<dbReference type="OrthoDB" id="9815791at2"/>
<keyword evidence="4" id="KW-0520">NAD</keyword>
<evidence type="ECO:0000256" key="3">
    <source>
        <dbReference type="ARBA" id="ARBA00023002"/>
    </source>
</evidence>
<dbReference type="GO" id="GO:0004022">
    <property type="term" value="F:alcohol dehydrogenase (NAD+) activity"/>
    <property type="evidence" value="ECO:0007669"/>
    <property type="project" value="TreeGrafter"/>
</dbReference>
<evidence type="ECO:0000313" key="8">
    <source>
        <dbReference type="Proteomes" id="UP000256542"/>
    </source>
</evidence>
<dbReference type="EMBL" id="QUNG01000001">
    <property type="protein sequence ID" value="REG86937.1"/>
    <property type="molecule type" value="Genomic_DNA"/>
</dbReference>
<reference evidence="7 8" key="1">
    <citation type="submission" date="2018-08" db="EMBL/GenBank/DDBJ databases">
        <title>Genomic Encyclopedia of Type Strains, Phase III (KMG-III): the genomes of soil and plant-associated and newly described type strains.</title>
        <authorList>
            <person name="Whitman W."/>
        </authorList>
    </citation>
    <scope>NUCLEOTIDE SEQUENCE [LARGE SCALE GENOMIC DNA]</scope>
    <source>
        <strain evidence="7 8">CECT 7375</strain>
    </source>
</reference>
<dbReference type="InterPro" id="IPR018211">
    <property type="entry name" value="ADH_Fe_CS"/>
</dbReference>
<dbReference type="Proteomes" id="UP000256542">
    <property type="component" value="Unassembled WGS sequence"/>
</dbReference>
<organism evidence="7 8">
    <name type="scientific">Marinomonas pollencensis</name>
    <dbReference type="NCBI Taxonomy" id="491954"/>
    <lineage>
        <taxon>Bacteria</taxon>
        <taxon>Pseudomonadati</taxon>
        <taxon>Pseudomonadota</taxon>
        <taxon>Gammaproteobacteria</taxon>
        <taxon>Oceanospirillales</taxon>
        <taxon>Oceanospirillaceae</taxon>
        <taxon>Marinomonas</taxon>
    </lineage>
</organism>
<dbReference type="InterPro" id="IPR056798">
    <property type="entry name" value="ADH_Fe_C"/>
</dbReference>
<feature type="domain" description="Alcohol dehydrogenase iron-type/glycerol dehydrogenase GldA" evidence="5">
    <location>
        <begin position="9"/>
        <end position="175"/>
    </location>
</feature>
<sequence length="386" mass="41352">MSTQIILPRILQVGENASHAAPNILTSLGCHRPLIITDKMMVQLGYADVIQSMLSEQDVQADIFDDTVPEPTIASIQAGVEKVQSGNYDSIIALGGGSPIDSAKAISILGKFGGEMRDFKFPRIVSEMGLPIIAIPTTAGTGSEVTKVTIITDEKNDEKMLCMGMGFMPIAALVDYSLTLSLPSRTTADTGIDALTHAMEAYVSKKASLYSDSQALEAMRLIAPNLRRVYHNGADKEARKEIMLGATLAGIAFSNASVALVHGMSRPIGAAFHVPHGLSNAMLLPTVTEYSIPAATKRYADCARAMGVAKQQDDDSSANEKLLNELKALNDELQVPTLEQFGVSKEHFMAQLSTMADQALESGSPGNNPRVPSATDIVELYKKLWV</sequence>
<dbReference type="AlphaFoldDB" id="A0A3E0DTP8"/>
<evidence type="ECO:0000256" key="2">
    <source>
        <dbReference type="ARBA" id="ARBA00007358"/>
    </source>
</evidence>
<dbReference type="Gene3D" id="1.20.1090.10">
    <property type="entry name" value="Dehydroquinate synthase-like - alpha domain"/>
    <property type="match status" value="1"/>
</dbReference>
<dbReference type="CDD" id="cd08194">
    <property type="entry name" value="Fe-ADH-like"/>
    <property type="match status" value="1"/>
</dbReference>
<gene>
    <name evidence="7" type="ORF">DFP81_101507</name>
</gene>
<dbReference type="Gene3D" id="3.40.50.1970">
    <property type="match status" value="1"/>
</dbReference>
<evidence type="ECO:0000256" key="4">
    <source>
        <dbReference type="ARBA" id="ARBA00023027"/>
    </source>
</evidence>
<dbReference type="Pfam" id="PF25137">
    <property type="entry name" value="ADH_Fe_C"/>
    <property type="match status" value="1"/>
</dbReference>
<dbReference type="Pfam" id="PF00465">
    <property type="entry name" value="Fe-ADH"/>
    <property type="match status" value="1"/>
</dbReference>
<dbReference type="InterPro" id="IPR001670">
    <property type="entry name" value="ADH_Fe/GldA"/>
</dbReference>
<keyword evidence="8" id="KW-1185">Reference proteome</keyword>
<accession>A0A3E0DTP8</accession>
<dbReference type="SUPFAM" id="SSF56796">
    <property type="entry name" value="Dehydroquinate synthase-like"/>
    <property type="match status" value="1"/>
</dbReference>
<name>A0A3E0DTP8_9GAMM</name>
<evidence type="ECO:0000313" key="7">
    <source>
        <dbReference type="EMBL" id="REG86937.1"/>
    </source>
</evidence>
<dbReference type="RefSeq" id="WP_115896167.1">
    <property type="nucleotide sequence ID" value="NZ_QUNG01000001.1"/>
</dbReference>
<dbReference type="PANTHER" id="PTHR11496">
    <property type="entry name" value="ALCOHOL DEHYDROGENASE"/>
    <property type="match status" value="1"/>
</dbReference>
<comment type="cofactor">
    <cofactor evidence="1">
        <name>Fe cation</name>
        <dbReference type="ChEBI" id="CHEBI:24875"/>
    </cofactor>
</comment>
<dbReference type="FunFam" id="1.20.1090.10:FF:000001">
    <property type="entry name" value="Aldehyde-alcohol dehydrogenase"/>
    <property type="match status" value="1"/>
</dbReference>
<protein>
    <submittedName>
        <fullName evidence="7">Alcohol dehydrogenase class IV</fullName>
    </submittedName>
</protein>
<proteinExistence type="inferred from homology"/>
<dbReference type="InterPro" id="IPR039697">
    <property type="entry name" value="Alcohol_dehydrogenase_Fe"/>
</dbReference>
<dbReference type="GO" id="GO:0046872">
    <property type="term" value="F:metal ion binding"/>
    <property type="evidence" value="ECO:0007669"/>
    <property type="project" value="InterPro"/>
</dbReference>
<dbReference type="PANTHER" id="PTHR11496:SF102">
    <property type="entry name" value="ALCOHOL DEHYDROGENASE 4"/>
    <property type="match status" value="1"/>
</dbReference>
<keyword evidence="3" id="KW-0560">Oxidoreductase</keyword>
<evidence type="ECO:0000259" key="6">
    <source>
        <dbReference type="Pfam" id="PF25137"/>
    </source>
</evidence>
<dbReference type="FunFam" id="3.40.50.1970:FF:000003">
    <property type="entry name" value="Alcohol dehydrogenase, iron-containing"/>
    <property type="match status" value="1"/>
</dbReference>
<evidence type="ECO:0000259" key="5">
    <source>
        <dbReference type="Pfam" id="PF00465"/>
    </source>
</evidence>